<reference evidence="11" key="1">
    <citation type="submission" date="2018-11" db="EMBL/GenBank/DDBJ databases">
        <title>FDA dAtabase for Regulatory Grade micrObial Sequences (FDA-ARGOS): Supporting development and validation of Infectious Disease Dx tests.</title>
        <authorList>
            <person name="Goldberg B."/>
            <person name="Campos J."/>
            <person name="Tallon L."/>
            <person name="Sadzewicz L."/>
            <person name="Zhao X."/>
            <person name="Vavikolanu K."/>
            <person name="Mehta A."/>
            <person name="Aluvathingal J."/>
            <person name="Nadendla S."/>
            <person name="Geyer C."/>
            <person name="Nandy P."/>
            <person name="Yan Y."/>
            <person name="Sichtig H."/>
        </authorList>
    </citation>
    <scope>NUCLEOTIDE SEQUENCE [LARGE SCALE GENOMIC DNA]</scope>
    <source>
        <strain evidence="11">FDAARGOS_614</strain>
    </source>
</reference>
<dbReference type="PIRSF" id="PIRSF002756">
    <property type="entry name" value="PstS"/>
    <property type="match status" value="1"/>
</dbReference>
<evidence type="ECO:0000256" key="2">
    <source>
        <dbReference type="ARBA" id="ARBA00008725"/>
    </source>
</evidence>
<dbReference type="KEGG" id="cpau:EHF44_16160"/>
<accession>A0A3G8H5M3</accession>
<dbReference type="InterPro" id="IPR005673">
    <property type="entry name" value="ABC_phos-bd_PstS"/>
</dbReference>
<evidence type="ECO:0000256" key="7">
    <source>
        <dbReference type="PIRNR" id="PIRNR002756"/>
    </source>
</evidence>
<comment type="function">
    <text evidence="1 7">Part of the ABC transporter complex PstSACB involved in phosphate import.</text>
</comment>
<dbReference type="GO" id="GO:0042301">
    <property type="term" value="F:phosphate ion binding"/>
    <property type="evidence" value="ECO:0007669"/>
    <property type="project" value="InterPro"/>
</dbReference>
<keyword evidence="6 7" id="KW-0592">Phosphate transport</keyword>
<dbReference type="GO" id="GO:0035435">
    <property type="term" value="P:phosphate ion transmembrane transport"/>
    <property type="evidence" value="ECO:0007669"/>
    <property type="project" value="InterPro"/>
</dbReference>
<dbReference type="PANTHER" id="PTHR42996">
    <property type="entry name" value="PHOSPHATE-BINDING PROTEIN PSTS"/>
    <property type="match status" value="1"/>
</dbReference>
<dbReference type="RefSeq" id="WP_124684586.1">
    <property type="nucleotide sequence ID" value="NZ_CP033969.1"/>
</dbReference>
<evidence type="ECO:0000259" key="9">
    <source>
        <dbReference type="Pfam" id="PF12849"/>
    </source>
</evidence>
<feature type="signal peptide" evidence="8">
    <location>
        <begin position="1"/>
        <end position="24"/>
    </location>
</feature>
<gene>
    <name evidence="10" type="ORF">EHF44_16160</name>
</gene>
<dbReference type="SUPFAM" id="SSF53850">
    <property type="entry name" value="Periplasmic binding protein-like II"/>
    <property type="match status" value="1"/>
</dbReference>
<dbReference type="InterPro" id="IPR050962">
    <property type="entry name" value="Phosphate-bind_PstS"/>
</dbReference>
<sequence length="391" mass="39595">MKLKHALIQAACAAAAFSATAVMAQTVVGGGATLPEFLYKQEIQQFPADYSYASTGSGAGKTALLTNNPAAFNTATGRNDTVVHFAGSDSVLSSTEISNFNTAAAGPLVQMPSVATAVGIPFKNGLANLTLSTDQLCGIFSGKINDWNAINAGFPAGTAIKVVYRGDSSGTTEILTRHLAAVCTTGTSGNSNVAFTAGTTFANNFPGGVPSNFSAATGSGGVRDAVDSLGNAIGYLSPDYINATLAPSSTVATKNLPAARLTNKNNGVSYTPTAANTTAGLSTATLGANLALPASWAPTVANPASGYPIVGFTFLDHVQCYADANVRSKILAFLDAHTNYTSAQVNRINGNGFAPLPTAIVDAIRGNLLANNNSLNLNIGNATACAGKAGR</sequence>
<dbReference type="EMBL" id="CP033969">
    <property type="protein sequence ID" value="AZG14832.1"/>
    <property type="molecule type" value="Genomic_DNA"/>
</dbReference>
<dbReference type="InterPro" id="IPR024370">
    <property type="entry name" value="PBP_domain"/>
</dbReference>
<name>A0A3G8H5M3_9BURK</name>
<dbReference type="AlphaFoldDB" id="A0A3G8H5M3"/>
<evidence type="ECO:0000256" key="3">
    <source>
        <dbReference type="ARBA" id="ARBA00011529"/>
    </source>
</evidence>
<dbReference type="Gene3D" id="3.40.190.10">
    <property type="entry name" value="Periplasmic binding protein-like II"/>
    <property type="match status" value="2"/>
</dbReference>
<comment type="similarity">
    <text evidence="2 7">Belongs to the PstS family.</text>
</comment>
<keyword evidence="5 7" id="KW-0813">Transport</keyword>
<evidence type="ECO:0000313" key="11">
    <source>
        <dbReference type="Proteomes" id="UP000270411"/>
    </source>
</evidence>
<comment type="subunit">
    <text evidence="3 7">The complex is composed of two ATP-binding proteins (PstB), two transmembrane proteins (PstC and PstA) and a solute-binding protein (PstS).</text>
</comment>
<organism evidence="10 11">
    <name type="scientific">Cupriavidus pauculus</name>
    <dbReference type="NCBI Taxonomy" id="82633"/>
    <lineage>
        <taxon>Bacteria</taxon>
        <taxon>Pseudomonadati</taxon>
        <taxon>Pseudomonadota</taxon>
        <taxon>Betaproteobacteria</taxon>
        <taxon>Burkholderiales</taxon>
        <taxon>Burkholderiaceae</taxon>
        <taxon>Cupriavidus</taxon>
    </lineage>
</organism>
<dbReference type="GO" id="GO:0043190">
    <property type="term" value="C:ATP-binding cassette (ABC) transporter complex"/>
    <property type="evidence" value="ECO:0007669"/>
    <property type="project" value="InterPro"/>
</dbReference>
<evidence type="ECO:0000256" key="5">
    <source>
        <dbReference type="ARBA" id="ARBA00022448"/>
    </source>
</evidence>
<dbReference type="Proteomes" id="UP000270411">
    <property type="component" value="Chromosome 1"/>
</dbReference>
<dbReference type="Pfam" id="PF12849">
    <property type="entry name" value="PBP_like_2"/>
    <property type="match status" value="1"/>
</dbReference>
<protein>
    <recommendedName>
        <fullName evidence="4 7">Phosphate-binding protein PstS</fullName>
    </recommendedName>
</protein>
<feature type="chain" id="PRO_5018033881" description="Phosphate-binding protein PstS" evidence="8">
    <location>
        <begin position="25"/>
        <end position="391"/>
    </location>
</feature>
<evidence type="ECO:0000256" key="4">
    <source>
        <dbReference type="ARBA" id="ARBA00021889"/>
    </source>
</evidence>
<evidence type="ECO:0000313" key="10">
    <source>
        <dbReference type="EMBL" id="AZG14832.1"/>
    </source>
</evidence>
<proteinExistence type="inferred from homology"/>
<evidence type="ECO:0000256" key="6">
    <source>
        <dbReference type="ARBA" id="ARBA00022592"/>
    </source>
</evidence>
<dbReference type="OrthoDB" id="9801510at2"/>
<evidence type="ECO:0000256" key="8">
    <source>
        <dbReference type="SAM" id="SignalP"/>
    </source>
</evidence>
<feature type="domain" description="PBP" evidence="9">
    <location>
        <begin position="27"/>
        <end position="280"/>
    </location>
</feature>
<dbReference type="PANTHER" id="PTHR42996:SF1">
    <property type="entry name" value="PHOSPHATE-BINDING PROTEIN PSTS"/>
    <property type="match status" value="1"/>
</dbReference>
<evidence type="ECO:0000256" key="1">
    <source>
        <dbReference type="ARBA" id="ARBA00002841"/>
    </source>
</evidence>
<keyword evidence="8" id="KW-0732">Signal</keyword>